<reference evidence="2 3" key="1">
    <citation type="submission" date="2009-06" db="EMBL/GenBank/DDBJ databases">
        <title>The Genome Sequence of Lactobacillus coleohominis strain 101-4-CHN.</title>
        <authorList>
            <consortium name="The Broad Institute Genome Sequencing Platform"/>
            <person name="Ward D."/>
            <person name="Young S.K."/>
            <person name="Zeng Q."/>
            <person name="Koehrsen M."/>
            <person name="Alvarado L."/>
            <person name="Berlin A."/>
            <person name="Borenstein D."/>
            <person name="Chen Z."/>
            <person name="Engels R."/>
            <person name="Freedman E."/>
            <person name="Gellesch M."/>
            <person name="Goldberg J."/>
            <person name="Griggs A."/>
            <person name="Gujja S."/>
            <person name="Heiman D."/>
            <person name="Hepburn T."/>
            <person name="Howarth C."/>
            <person name="Jen D."/>
            <person name="Larson L."/>
            <person name="Lewis B."/>
            <person name="Mehta T."/>
            <person name="Park D."/>
            <person name="Pearson M."/>
            <person name="Roberts A."/>
            <person name="Saif S."/>
            <person name="Shea T."/>
            <person name="Shenoy N."/>
            <person name="Sisk P."/>
            <person name="Stolte C."/>
            <person name="Sykes S."/>
            <person name="Walk T."/>
            <person name="White J."/>
            <person name="Yandava C."/>
            <person name="Liu Y."/>
            <person name="Xu Q."/>
            <person name="Lander E."/>
            <person name="Nusbaum C."/>
            <person name="Galagan J."/>
            <person name="Birren B."/>
        </authorList>
    </citation>
    <scope>NUCLEOTIDE SEQUENCE [LARGE SCALE GENOMIC DNA]</scope>
    <source>
        <strain evidence="2 3">101-4-CHN</strain>
    </source>
</reference>
<evidence type="ECO:0000256" key="1">
    <source>
        <dbReference type="SAM" id="Phobius"/>
    </source>
</evidence>
<evidence type="ECO:0000313" key="2">
    <source>
        <dbReference type="EMBL" id="EEU30040.1"/>
    </source>
</evidence>
<dbReference type="STRING" id="575594.HMPREF0501_01045"/>
<keyword evidence="3" id="KW-1185">Reference proteome</keyword>
<keyword evidence="1" id="KW-0472">Membrane</keyword>
<dbReference type="eggNOG" id="ENOG5030AY9">
    <property type="taxonomic scope" value="Bacteria"/>
</dbReference>
<keyword evidence="1" id="KW-1133">Transmembrane helix</keyword>
<dbReference type="HOGENOM" id="CLU_177085_2_1_9"/>
<name>C7XWP2_9LACO</name>
<dbReference type="Pfam" id="PF06612">
    <property type="entry name" value="DUF1146"/>
    <property type="match status" value="1"/>
</dbReference>
<proteinExistence type="predicted"/>
<organism evidence="2 3">
    <name type="scientific">Limosilactobacillus coleohominis 101-4-CHN</name>
    <dbReference type="NCBI Taxonomy" id="575594"/>
    <lineage>
        <taxon>Bacteria</taxon>
        <taxon>Bacillati</taxon>
        <taxon>Bacillota</taxon>
        <taxon>Bacilli</taxon>
        <taxon>Lactobacillales</taxon>
        <taxon>Lactobacillaceae</taxon>
        <taxon>Limosilactobacillus</taxon>
    </lineage>
</organism>
<dbReference type="Proteomes" id="UP000003987">
    <property type="component" value="Unassembled WGS sequence"/>
</dbReference>
<accession>C7XWP2</accession>
<dbReference type="InterPro" id="IPR009526">
    <property type="entry name" value="DUF1146"/>
</dbReference>
<protein>
    <submittedName>
        <fullName evidence="2">Putative membrane protein</fullName>
    </submittedName>
</protein>
<sequence length="84" mass="9774">MNWLRRRQMQYNGMQSVLTLILQLTFTIITFRAIQSFHLETFFRHPPQGLPALIVLLAITIGYACGSFFAEFFIVLHGLLNMVR</sequence>
<feature type="transmembrane region" description="Helical" evidence="1">
    <location>
        <begin position="52"/>
        <end position="80"/>
    </location>
</feature>
<evidence type="ECO:0000313" key="3">
    <source>
        <dbReference type="Proteomes" id="UP000003987"/>
    </source>
</evidence>
<dbReference type="AlphaFoldDB" id="C7XWP2"/>
<keyword evidence="1" id="KW-0812">Transmembrane</keyword>
<gene>
    <name evidence="2" type="ORF">HMPREF0501_01045</name>
</gene>
<dbReference type="EMBL" id="GG698804">
    <property type="protein sequence ID" value="EEU30040.1"/>
    <property type="molecule type" value="Genomic_DNA"/>
</dbReference>